<feature type="compositionally biased region" description="Polar residues" evidence="1">
    <location>
        <begin position="29"/>
        <end position="44"/>
    </location>
</feature>
<keyword evidence="4" id="KW-1185">Reference proteome</keyword>
<sequence>MDAFAPPARPRAKGKRKYEHEPFMRVGSSFINSDSSSYEATGSKSSDHGKVVSQSSVLLTGQSVDNTARDCTRSPVSTVSRSRAEAPANGFTFVISTSDDFKFGQRSSLGRSDHQSSLSLRDRGPAEKRRRLSNLTQPDQRPTLKPSRPIANSDQVNSDVWQTILGYCEPKLLLEVKTLNSAFNRLLSDRSAIWKASRQNHFGPDMPDCPPGLTEQQYVDLLAGRGCQSSTCPNENTARVFWTFQVRLCARCFKERTVRADELPLQRRHSIPLWKEEDSVKAAMELWELLPMAWSDGRRYMRPRSVDETANGWRAESNSSHFTFLKSSYATLEAEYIDLLSHSPTGGGAVKEWVDGIHKQTMAFMAQVKNTETWFKSQSTPDKDLQQVRIDFFEARAAQLSPPLQSQMLWNMAAFRRVVRVPQAPSERSWNTLKAKILPYQAQAAQVEIFKAAMARDSFPQICPNIKLFQRLHDHRSGRNKSCRSLQSEQAFVLRLGREQFARCVQDKVADADLLLLCLKRVYDAYEQRKETGGCPVGLNYDGSTGPYVLTLDDARMIVKDVLMEEISPRSQRGETVFRSLRCRGCRRSDFVKTWNFSGAFEHMLTAHAQQVGEGLEFWRFAIPYGTWKPPDNEDEPYRFPWYRVPWPKCLPLAPVHQDTRELEPWHPDSAEPYRPLEIRTTVSAFAGRRPRQNDIPDTDFAGNLIFAASTLRGVRVDGSCQMKIALKYAMDRYAATSATEAPLSMFRDGVEGVRQANPAIDLRFRCGVCVGDEDIIQSAKHVKYRVPVEALVIHWKEKHQGGEANWGQGLMCLPSDSEVMAQIAESDQSLQQEKELAKARAAELPTNVRKRPKLKTSVVLQTRSGSEVLEELFPQETDVLSGDKGSKASPSGDYDGKIEEHADRMIL</sequence>
<evidence type="ECO:0000256" key="1">
    <source>
        <dbReference type="SAM" id="MobiDB-lite"/>
    </source>
</evidence>
<feature type="region of interest" description="Disordered" evidence="1">
    <location>
        <begin position="104"/>
        <end position="152"/>
    </location>
</feature>
<feature type="region of interest" description="Disordered" evidence="1">
    <location>
        <begin position="874"/>
        <end position="900"/>
    </location>
</feature>
<dbReference type="RefSeq" id="XP_007735858.1">
    <property type="nucleotide sequence ID" value="XM_007737668.1"/>
</dbReference>
<evidence type="ECO:0000313" key="3">
    <source>
        <dbReference type="EMBL" id="EXJ81270.1"/>
    </source>
</evidence>
<dbReference type="STRING" id="1182542.W9XV92"/>
<accession>W9XV92</accession>
<dbReference type="GeneID" id="19171658"/>
<gene>
    <name evidence="3" type="ORF">A1O3_07560</name>
</gene>
<dbReference type="HOGENOM" id="CLU_327325_0_0_1"/>
<protein>
    <recommendedName>
        <fullName evidence="2">DUF7892 domain-containing protein</fullName>
    </recommendedName>
</protein>
<dbReference type="OrthoDB" id="2322499at2759"/>
<dbReference type="InterPro" id="IPR057214">
    <property type="entry name" value="DUF7892"/>
</dbReference>
<dbReference type="eggNOG" id="ENOG502SAM6">
    <property type="taxonomic scope" value="Eukaryota"/>
</dbReference>
<evidence type="ECO:0000313" key="4">
    <source>
        <dbReference type="Proteomes" id="UP000019478"/>
    </source>
</evidence>
<feature type="region of interest" description="Disordered" evidence="1">
    <location>
        <begin position="64"/>
        <end position="83"/>
    </location>
</feature>
<feature type="compositionally biased region" description="Polar residues" evidence="1">
    <location>
        <begin position="105"/>
        <end position="119"/>
    </location>
</feature>
<proteinExistence type="predicted"/>
<evidence type="ECO:0000259" key="2">
    <source>
        <dbReference type="Pfam" id="PF25422"/>
    </source>
</evidence>
<organism evidence="3 4">
    <name type="scientific">Capronia epimyces CBS 606.96</name>
    <dbReference type="NCBI Taxonomy" id="1182542"/>
    <lineage>
        <taxon>Eukaryota</taxon>
        <taxon>Fungi</taxon>
        <taxon>Dikarya</taxon>
        <taxon>Ascomycota</taxon>
        <taxon>Pezizomycotina</taxon>
        <taxon>Eurotiomycetes</taxon>
        <taxon>Chaetothyriomycetidae</taxon>
        <taxon>Chaetothyriales</taxon>
        <taxon>Herpotrichiellaceae</taxon>
        <taxon>Capronia</taxon>
    </lineage>
</organism>
<dbReference type="EMBL" id="AMGY01000006">
    <property type="protein sequence ID" value="EXJ81270.1"/>
    <property type="molecule type" value="Genomic_DNA"/>
</dbReference>
<feature type="domain" description="DUF7892" evidence="2">
    <location>
        <begin position="717"/>
        <end position="826"/>
    </location>
</feature>
<dbReference type="Proteomes" id="UP000019478">
    <property type="component" value="Unassembled WGS sequence"/>
</dbReference>
<comment type="caution">
    <text evidence="3">The sequence shown here is derived from an EMBL/GenBank/DDBJ whole genome shotgun (WGS) entry which is preliminary data.</text>
</comment>
<reference evidence="3 4" key="1">
    <citation type="submission" date="2013-03" db="EMBL/GenBank/DDBJ databases">
        <title>The Genome Sequence of Capronia epimyces CBS 606.96.</title>
        <authorList>
            <consortium name="The Broad Institute Genomics Platform"/>
            <person name="Cuomo C."/>
            <person name="de Hoog S."/>
            <person name="Gorbushina A."/>
            <person name="Walker B."/>
            <person name="Young S.K."/>
            <person name="Zeng Q."/>
            <person name="Gargeya S."/>
            <person name="Fitzgerald M."/>
            <person name="Haas B."/>
            <person name="Abouelleil A."/>
            <person name="Allen A.W."/>
            <person name="Alvarado L."/>
            <person name="Arachchi H.M."/>
            <person name="Berlin A.M."/>
            <person name="Chapman S.B."/>
            <person name="Gainer-Dewar J."/>
            <person name="Goldberg J."/>
            <person name="Griggs A."/>
            <person name="Gujja S."/>
            <person name="Hansen M."/>
            <person name="Howarth C."/>
            <person name="Imamovic A."/>
            <person name="Ireland A."/>
            <person name="Larimer J."/>
            <person name="McCowan C."/>
            <person name="Murphy C."/>
            <person name="Pearson M."/>
            <person name="Poon T.W."/>
            <person name="Priest M."/>
            <person name="Roberts A."/>
            <person name="Saif S."/>
            <person name="Shea T."/>
            <person name="Sisk P."/>
            <person name="Sykes S."/>
            <person name="Wortman J."/>
            <person name="Nusbaum C."/>
            <person name="Birren B."/>
        </authorList>
    </citation>
    <scope>NUCLEOTIDE SEQUENCE [LARGE SCALE GENOMIC DNA]</scope>
    <source>
        <strain evidence="3 4">CBS 606.96</strain>
    </source>
</reference>
<name>W9XV92_9EURO</name>
<dbReference type="AlphaFoldDB" id="W9XV92"/>
<feature type="region of interest" description="Disordered" evidence="1">
    <location>
        <begin position="1"/>
        <end position="53"/>
    </location>
</feature>
<dbReference type="Pfam" id="PF25422">
    <property type="entry name" value="DUF7892"/>
    <property type="match status" value="1"/>
</dbReference>